<comment type="caution">
    <text evidence="1">The sequence shown here is derived from an EMBL/GenBank/DDBJ whole genome shotgun (WGS) entry which is preliminary data.</text>
</comment>
<reference evidence="1 2" key="1">
    <citation type="journal article" date="2013" name="Curr. Biol.">
        <title>The Genome of the Foraminiferan Reticulomyxa filosa.</title>
        <authorList>
            <person name="Glockner G."/>
            <person name="Hulsmann N."/>
            <person name="Schleicher M."/>
            <person name="Noegel A.A."/>
            <person name="Eichinger L."/>
            <person name="Gallinger C."/>
            <person name="Pawlowski J."/>
            <person name="Sierra R."/>
            <person name="Euteneuer U."/>
            <person name="Pillet L."/>
            <person name="Moustafa A."/>
            <person name="Platzer M."/>
            <person name="Groth M."/>
            <person name="Szafranski K."/>
            <person name="Schliwa M."/>
        </authorList>
    </citation>
    <scope>NUCLEOTIDE SEQUENCE [LARGE SCALE GENOMIC DNA]</scope>
</reference>
<sequence>MDKKNAGDKVNGFVFIDRMNTCGGMQTKDTNNGSIDNNRYAKEIDLLMVICSNITDENELRSKLEEFNGNIAYVTNEAEEEIKSQNEIEQVSQQLFLIRILLYYKKKKVKEIKDEETVAAKKEINENQIEKEEEKAEVGQTKPGVNLQGYCTNEDCLAAKAKFLVWIW</sequence>
<evidence type="ECO:0000313" key="2">
    <source>
        <dbReference type="Proteomes" id="UP000023152"/>
    </source>
</evidence>
<name>X6M095_RETFI</name>
<evidence type="ECO:0000313" key="1">
    <source>
        <dbReference type="EMBL" id="ETO07309.1"/>
    </source>
</evidence>
<accession>X6M095</accession>
<dbReference type="EMBL" id="ASPP01026270">
    <property type="protein sequence ID" value="ETO07309.1"/>
    <property type="molecule type" value="Genomic_DNA"/>
</dbReference>
<protein>
    <submittedName>
        <fullName evidence="1">Uncharacterized protein</fullName>
    </submittedName>
</protein>
<keyword evidence="2" id="KW-1185">Reference proteome</keyword>
<dbReference type="AlphaFoldDB" id="X6M095"/>
<proteinExistence type="predicted"/>
<organism evidence="1 2">
    <name type="scientific">Reticulomyxa filosa</name>
    <dbReference type="NCBI Taxonomy" id="46433"/>
    <lineage>
        <taxon>Eukaryota</taxon>
        <taxon>Sar</taxon>
        <taxon>Rhizaria</taxon>
        <taxon>Retaria</taxon>
        <taxon>Foraminifera</taxon>
        <taxon>Monothalamids</taxon>
        <taxon>Reticulomyxidae</taxon>
        <taxon>Reticulomyxa</taxon>
    </lineage>
</organism>
<dbReference type="Proteomes" id="UP000023152">
    <property type="component" value="Unassembled WGS sequence"/>
</dbReference>
<gene>
    <name evidence="1" type="ORF">RFI_30082</name>
</gene>